<proteinExistence type="predicted"/>
<accession>H7FW00</accession>
<protein>
    <submittedName>
        <fullName evidence="1">Uncharacterized protein</fullName>
    </submittedName>
</protein>
<dbReference type="EMBL" id="AHKF01000030">
    <property type="protein sequence ID" value="EIA07321.1"/>
    <property type="molecule type" value="Genomic_DNA"/>
</dbReference>
<reference evidence="1 2" key="1">
    <citation type="journal article" date="2014" name="Acta Crystallogr. D">
        <title>Structure-based characterization and antifreeze properties of a hyperactive ice-binding protein from the Antarctic bacterium Flavobacterium frigoris PS1.</title>
        <authorList>
            <person name="Do H."/>
            <person name="Kim S.J."/>
            <person name="Kim H.J."/>
            <person name="Lee J.H."/>
        </authorList>
    </citation>
    <scope>NUCLEOTIDE SEQUENCE [LARGE SCALE GENOMIC DNA]</scope>
    <source>
        <strain evidence="1 2">PS1</strain>
    </source>
</reference>
<dbReference type="PATRIC" id="fig|1086011.3.peg.3258"/>
<sequence length="54" mass="6048">MALTILFILQLAIYLQVQIKSKNYVQVGAISVKKGGVLIKNNCDKIRNGIQKFL</sequence>
<keyword evidence="2" id="KW-1185">Reference proteome</keyword>
<name>H7FW00_FLAFP</name>
<organism evidence="1 2">
    <name type="scientific">Flavobacterium frigoris (strain PS1)</name>
    <dbReference type="NCBI Taxonomy" id="1086011"/>
    <lineage>
        <taxon>Bacteria</taxon>
        <taxon>Pseudomonadati</taxon>
        <taxon>Bacteroidota</taxon>
        <taxon>Flavobacteriia</taxon>
        <taxon>Flavobacteriales</taxon>
        <taxon>Flavobacteriaceae</taxon>
        <taxon>Flavobacterium</taxon>
    </lineage>
</organism>
<evidence type="ECO:0000313" key="2">
    <source>
        <dbReference type="Proteomes" id="UP000005566"/>
    </source>
</evidence>
<gene>
    <name evidence="1" type="ORF">HJ01_03326</name>
</gene>
<dbReference type="AlphaFoldDB" id="H7FW00"/>
<comment type="caution">
    <text evidence="1">The sequence shown here is derived from an EMBL/GenBank/DDBJ whole genome shotgun (WGS) entry which is preliminary data.</text>
</comment>
<dbReference type="Proteomes" id="UP000005566">
    <property type="component" value="Unassembled WGS sequence"/>
</dbReference>
<evidence type="ECO:0000313" key="1">
    <source>
        <dbReference type="EMBL" id="EIA07321.1"/>
    </source>
</evidence>